<evidence type="ECO:0000313" key="1">
    <source>
        <dbReference type="EMBL" id="KAK8502652.1"/>
    </source>
</evidence>
<reference evidence="1 2" key="1">
    <citation type="journal article" date="2024" name="G3 (Bethesda)">
        <title>Genome assembly of Hibiscus sabdariffa L. provides insights into metabolisms of medicinal natural products.</title>
        <authorList>
            <person name="Kim T."/>
        </authorList>
    </citation>
    <scope>NUCLEOTIDE SEQUENCE [LARGE SCALE GENOMIC DNA]</scope>
    <source>
        <strain evidence="1">TK-2024</strain>
        <tissue evidence="1">Old leaves</tissue>
    </source>
</reference>
<accession>A0ABR2B6R5</accession>
<organism evidence="1 2">
    <name type="scientific">Hibiscus sabdariffa</name>
    <name type="common">roselle</name>
    <dbReference type="NCBI Taxonomy" id="183260"/>
    <lineage>
        <taxon>Eukaryota</taxon>
        <taxon>Viridiplantae</taxon>
        <taxon>Streptophyta</taxon>
        <taxon>Embryophyta</taxon>
        <taxon>Tracheophyta</taxon>
        <taxon>Spermatophyta</taxon>
        <taxon>Magnoliopsida</taxon>
        <taxon>eudicotyledons</taxon>
        <taxon>Gunneridae</taxon>
        <taxon>Pentapetalae</taxon>
        <taxon>rosids</taxon>
        <taxon>malvids</taxon>
        <taxon>Malvales</taxon>
        <taxon>Malvaceae</taxon>
        <taxon>Malvoideae</taxon>
        <taxon>Hibiscus</taxon>
    </lineage>
</organism>
<dbReference type="PANTHER" id="PTHR46201:SF1">
    <property type="entry name" value="PHD FINGER PROTEIN MALE STERILITY 1"/>
    <property type="match status" value="1"/>
</dbReference>
<protein>
    <submittedName>
        <fullName evidence="1">Uncharacterized protein</fullName>
    </submittedName>
</protein>
<dbReference type="Proteomes" id="UP001472677">
    <property type="component" value="Unassembled WGS sequence"/>
</dbReference>
<name>A0ABR2B6R5_9ROSI</name>
<gene>
    <name evidence="1" type="ORF">V6N12_073142</name>
</gene>
<sequence>MSSYLDVGGGCRKRRRGGERVFKFKSFGENGCPVEFDGSFRDNVKALVKYGHLEINLCNDGAFCWSFQLEVHRHPPLHVLLFVVEEPIQASSLINLHCKHCQYVGEV</sequence>
<comment type="caution">
    <text evidence="1">The sequence shown here is derived from an EMBL/GenBank/DDBJ whole genome shotgun (WGS) entry which is preliminary data.</text>
</comment>
<proteinExistence type="predicted"/>
<keyword evidence="2" id="KW-1185">Reference proteome</keyword>
<evidence type="ECO:0000313" key="2">
    <source>
        <dbReference type="Proteomes" id="UP001472677"/>
    </source>
</evidence>
<dbReference type="EMBL" id="JBBPBM010000164">
    <property type="protein sequence ID" value="KAK8502652.1"/>
    <property type="molecule type" value="Genomic_DNA"/>
</dbReference>
<dbReference type="PANTHER" id="PTHR46201">
    <property type="entry name" value="PHD FINGER PROTEIN MALE MEIOCYTE DEATH 1-RELATED"/>
    <property type="match status" value="1"/>
</dbReference>